<dbReference type="InterPro" id="IPR000182">
    <property type="entry name" value="GNAT_dom"/>
</dbReference>
<feature type="domain" description="N-acetyltransferase" evidence="1">
    <location>
        <begin position="1"/>
        <end position="153"/>
    </location>
</feature>
<dbReference type="InterPro" id="IPR016181">
    <property type="entry name" value="Acyl_CoA_acyltransferase"/>
</dbReference>
<dbReference type="Pfam" id="PF00583">
    <property type="entry name" value="Acetyltransf_1"/>
    <property type="match status" value="1"/>
</dbReference>
<dbReference type="RefSeq" id="WP_307391924.1">
    <property type="nucleotide sequence ID" value="NZ_BAAADK010000045.1"/>
</dbReference>
<evidence type="ECO:0000313" key="2">
    <source>
        <dbReference type="EMBL" id="MDQ0165182.1"/>
    </source>
</evidence>
<dbReference type="Gene3D" id="3.40.630.30">
    <property type="match status" value="1"/>
</dbReference>
<organism evidence="2 3">
    <name type="scientific">Caldalkalibacillus horti</name>
    <dbReference type="NCBI Taxonomy" id="77523"/>
    <lineage>
        <taxon>Bacteria</taxon>
        <taxon>Bacillati</taxon>
        <taxon>Bacillota</taxon>
        <taxon>Bacilli</taxon>
        <taxon>Bacillales</taxon>
        <taxon>Bacillaceae</taxon>
        <taxon>Caldalkalibacillus</taxon>
    </lineage>
</organism>
<gene>
    <name evidence="2" type="ORF">J2S11_001082</name>
</gene>
<name>A0ABT9VWJ5_9BACI</name>
<sequence length="153" mass="17130">MNIKNLSPAQFERHRAKLTLFIQKNGDKRITKDAIEWVKRVNPTRLSEEETVVIVASEGNKVIGVLIAANYGIEEGVIVVDRRNRNHSIAKRMVQTVISQLNKIYGRIALDNIPSLKVCLDNGLVAFHLFEGPTGKPTVWVGGGEWTKEDVLN</sequence>
<dbReference type="EMBL" id="JAUSTY010000004">
    <property type="protein sequence ID" value="MDQ0165182.1"/>
    <property type="molecule type" value="Genomic_DNA"/>
</dbReference>
<protein>
    <recommendedName>
        <fullName evidence="1">N-acetyltransferase domain-containing protein</fullName>
    </recommendedName>
</protein>
<evidence type="ECO:0000313" key="3">
    <source>
        <dbReference type="Proteomes" id="UP001235840"/>
    </source>
</evidence>
<dbReference type="PROSITE" id="PS51186">
    <property type="entry name" value="GNAT"/>
    <property type="match status" value="1"/>
</dbReference>
<keyword evidence="3" id="KW-1185">Reference proteome</keyword>
<comment type="caution">
    <text evidence="2">The sequence shown here is derived from an EMBL/GenBank/DDBJ whole genome shotgun (WGS) entry which is preliminary data.</text>
</comment>
<dbReference type="Proteomes" id="UP001235840">
    <property type="component" value="Unassembled WGS sequence"/>
</dbReference>
<reference evidence="2 3" key="1">
    <citation type="submission" date="2023-07" db="EMBL/GenBank/DDBJ databases">
        <title>Genomic Encyclopedia of Type Strains, Phase IV (KMG-IV): sequencing the most valuable type-strain genomes for metagenomic binning, comparative biology and taxonomic classification.</title>
        <authorList>
            <person name="Goeker M."/>
        </authorList>
    </citation>
    <scope>NUCLEOTIDE SEQUENCE [LARGE SCALE GENOMIC DNA]</scope>
    <source>
        <strain evidence="2 3">DSM 12751</strain>
    </source>
</reference>
<dbReference type="SUPFAM" id="SSF55729">
    <property type="entry name" value="Acyl-CoA N-acyltransferases (Nat)"/>
    <property type="match status" value="1"/>
</dbReference>
<evidence type="ECO:0000259" key="1">
    <source>
        <dbReference type="PROSITE" id="PS51186"/>
    </source>
</evidence>
<proteinExistence type="predicted"/>
<accession>A0ABT9VWJ5</accession>